<keyword evidence="4" id="KW-0328">Glycosyltransferase</keyword>
<dbReference type="Proteomes" id="UP000316747">
    <property type="component" value="Unassembled WGS sequence"/>
</dbReference>
<dbReference type="PANTHER" id="PTHR47779">
    <property type="entry name" value="SYNTHASE (CCG-9), PUTATIVE (AFU_ORTHOLOGUE AFUA_3G12100)-RELATED"/>
    <property type="match status" value="1"/>
</dbReference>
<reference evidence="9 10" key="1">
    <citation type="submission" date="2019-06" db="EMBL/GenBank/DDBJ databases">
        <title>Genome sequencing of plant associated microbes to promote plant fitness in Sorghum bicolor and Oryza sativa.</title>
        <authorList>
            <person name="Coleman-Derr D."/>
        </authorList>
    </citation>
    <scope>NUCLEOTIDE SEQUENCE [LARGE SCALE GENOMIC DNA]</scope>
    <source>
        <strain evidence="9 10">KV-663</strain>
    </source>
</reference>
<dbReference type="InterPro" id="IPR052078">
    <property type="entry name" value="Trehalose_Metab_GTase"/>
</dbReference>
<dbReference type="Gene3D" id="3.40.50.2000">
    <property type="entry name" value="Glycogen Phosphorylase B"/>
    <property type="match status" value="2"/>
</dbReference>
<protein>
    <submittedName>
        <fullName evidence="9">Trehalose synthase</fullName>
    </submittedName>
</protein>
<dbReference type="GO" id="GO:0006006">
    <property type="term" value="P:glucose metabolic process"/>
    <property type="evidence" value="ECO:0007669"/>
    <property type="project" value="UniProtKB-KW"/>
</dbReference>
<dbReference type="PANTHER" id="PTHR47779:SF1">
    <property type="entry name" value="SYNTHASE (CCG-9), PUTATIVE (AFU_ORTHOLOGUE AFUA_3G12100)-RELATED"/>
    <property type="match status" value="1"/>
</dbReference>
<gene>
    <name evidence="9" type="ORF">FBY41_2929</name>
</gene>
<dbReference type="RefSeq" id="WP_141844905.1">
    <property type="nucleotide sequence ID" value="NZ_VFPM01000002.1"/>
</dbReference>
<comment type="similarity">
    <text evidence="1">Belongs to the glycosyltransferase group 1 family. Glycosyltransferase 4 subfamily.</text>
</comment>
<evidence type="ECO:0000256" key="2">
    <source>
        <dbReference type="ARBA" id="ARBA00011738"/>
    </source>
</evidence>
<dbReference type="Pfam" id="PF00534">
    <property type="entry name" value="Glycos_transf_1"/>
    <property type="match status" value="1"/>
</dbReference>
<dbReference type="OrthoDB" id="9772485at2"/>
<dbReference type="EMBL" id="VFPM01000002">
    <property type="protein sequence ID" value="TQM62884.1"/>
    <property type="molecule type" value="Genomic_DNA"/>
</dbReference>
<dbReference type="SUPFAM" id="SSF53756">
    <property type="entry name" value="UDP-Glycosyltransferase/glycogen phosphorylase"/>
    <property type="match status" value="1"/>
</dbReference>
<evidence type="ECO:0000259" key="8">
    <source>
        <dbReference type="Pfam" id="PF21269"/>
    </source>
</evidence>
<dbReference type="InterPro" id="IPR049438">
    <property type="entry name" value="TreT_GT1"/>
</dbReference>
<feature type="domain" description="Glycosyl transferase family 1" evidence="7">
    <location>
        <begin position="364"/>
        <end position="449"/>
    </location>
</feature>
<evidence type="ECO:0000313" key="10">
    <source>
        <dbReference type="Proteomes" id="UP000316747"/>
    </source>
</evidence>
<evidence type="ECO:0000313" key="9">
    <source>
        <dbReference type="EMBL" id="TQM62884.1"/>
    </source>
</evidence>
<feature type="domain" description="Trehalose synthase N-terminal" evidence="8">
    <location>
        <begin position="44"/>
        <end position="194"/>
    </location>
</feature>
<evidence type="ECO:0000256" key="3">
    <source>
        <dbReference type="ARBA" id="ARBA00022526"/>
    </source>
</evidence>
<keyword evidence="10" id="KW-1185">Reference proteome</keyword>
<name>A0A543HX01_9MICO</name>
<organism evidence="9 10">
    <name type="scientific">Humibacillus xanthopallidus</name>
    <dbReference type="NCBI Taxonomy" id="412689"/>
    <lineage>
        <taxon>Bacteria</taxon>
        <taxon>Bacillati</taxon>
        <taxon>Actinomycetota</taxon>
        <taxon>Actinomycetes</taxon>
        <taxon>Micrococcales</taxon>
        <taxon>Intrasporangiaceae</taxon>
        <taxon>Humibacillus</taxon>
    </lineage>
</organism>
<keyword evidence="5" id="KW-0808">Transferase</keyword>
<evidence type="ECO:0000256" key="5">
    <source>
        <dbReference type="ARBA" id="ARBA00022679"/>
    </source>
</evidence>
<dbReference type="Pfam" id="PF21269">
    <property type="entry name" value="TreT_GT1"/>
    <property type="match status" value="1"/>
</dbReference>
<dbReference type="GO" id="GO:0016757">
    <property type="term" value="F:glycosyltransferase activity"/>
    <property type="evidence" value="ECO:0007669"/>
    <property type="project" value="UniProtKB-KW"/>
</dbReference>
<evidence type="ECO:0000259" key="7">
    <source>
        <dbReference type="Pfam" id="PF00534"/>
    </source>
</evidence>
<evidence type="ECO:0000256" key="4">
    <source>
        <dbReference type="ARBA" id="ARBA00022676"/>
    </source>
</evidence>
<evidence type="ECO:0000256" key="1">
    <source>
        <dbReference type="ARBA" id="ARBA00009481"/>
    </source>
</evidence>
<keyword evidence="3" id="KW-0313">Glucose metabolism</keyword>
<dbReference type="AlphaFoldDB" id="A0A543HX01"/>
<dbReference type="InterPro" id="IPR001296">
    <property type="entry name" value="Glyco_trans_1"/>
</dbReference>
<proteinExistence type="inferred from homology"/>
<keyword evidence="6" id="KW-0119">Carbohydrate metabolism</keyword>
<evidence type="ECO:0000256" key="6">
    <source>
        <dbReference type="ARBA" id="ARBA00023277"/>
    </source>
</evidence>
<comment type="caution">
    <text evidence="9">The sequence shown here is derived from an EMBL/GenBank/DDBJ whole genome shotgun (WGS) entry which is preliminary data.</text>
</comment>
<comment type="subunit">
    <text evidence="2">Homodimer.</text>
</comment>
<accession>A0A543HX01</accession>
<sequence length="472" mass="51788">MELVDIRAQPLEMLAGLLEPERFELLMRTAARARELLAGRIVWNINSTASGGGVAEMLQTLLAYTRGAQVDTRWLVLDGDPRFFEITKAVHNSLHGSLEGRSGFDAADREHYQRVMAANAAQLHGMVRAGDIVLLHDPQTAGLAETLARLGAQVVWRCHIGRDQTNEITDLGWEFLCEHVTPAHRFVFSRASYAPAWLPPERVRVIQPSIDPFSTKNNALTEAEVRQVLLEVGLVHDGADPDHVQFQRRAGSRGVLLPRGGLLSNPPPHEDAPLVLQVSRWDRLKDMPGVLTGFAEHVAPYRPDAHLVLAGPDVSGVSDDPEGMQVWAECRAAWECLPDRERARCHLATLPMGDVDANALIVNALQRHATVVVQKSLEEGFGLTLTEAMWKGRAVVASAVGGLQDQVTEGVDGLLVKDPTDLATFGSLVTRLLADPALCAALGSRARERVRHDFLGDRHLTQWVELFADLDS</sequence>